<evidence type="ECO:0000313" key="1">
    <source>
        <dbReference type="EMBL" id="KAF7845231.1"/>
    </source>
</evidence>
<comment type="caution">
    <text evidence="1">The sequence shown here is derived from an EMBL/GenBank/DDBJ whole genome shotgun (WGS) entry which is preliminary data.</text>
</comment>
<accession>A0A835CJ75</accession>
<dbReference type="Proteomes" id="UP000634136">
    <property type="component" value="Unassembled WGS sequence"/>
</dbReference>
<dbReference type="AlphaFoldDB" id="A0A835CJ75"/>
<reference evidence="1" key="1">
    <citation type="submission" date="2020-09" db="EMBL/GenBank/DDBJ databases">
        <title>Genome-Enabled Discovery of Anthraquinone Biosynthesis in Senna tora.</title>
        <authorList>
            <person name="Kang S.-H."/>
            <person name="Pandey R.P."/>
            <person name="Lee C.-M."/>
            <person name="Sim J.-S."/>
            <person name="Jeong J.-T."/>
            <person name="Choi B.-S."/>
            <person name="Jung M."/>
            <person name="Ginzburg D."/>
            <person name="Zhao K."/>
            <person name="Won S.Y."/>
            <person name="Oh T.-J."/>
            <person name="Yu Y."/>
            <person name="Kim N.-H."/>
            <person name="Lee O.R."/>
            <person name="Lee T.-H."/>
            <person name="Bashyal P."/>
            <person name="Kim T.-S."/>
            <person name="Lee W.-H."/>
            <person name="Kawkins C."/>
            <person name="Kim C.-K."/>
            <person name="Kim J.S."/>
            <person name="Ahn B.O."/>
            <person name="Rhee S.Y."/>
            <person name="Sohng J.K."/>
        </authorList>
    </citation>
    <scope>NUCLEOTIDE SEQUENCE</scope>
    <source>
        <tissue evidence="1">Leaf</tissue>
    </source>
</reference>
<proteinExistence type="predicted"/>
<keyword evidence="2" id="KW-1185">Reference proteome</keyword>
<name>A0A835CJ75_9FABA</name>
<sequence length="57" mass="6641">MKQARTKQDNKRRLFISQHKGVLYCYARLFPYNAKEAPAKIPGTKETISQNTRVRST</sequence>
<protein>
    <submittedName>
        <fullName evidence="1">Uncharacterized protein</fullName>
    </submittedName>
</protein>
<dbReference type="EMBL" id="JAAIUW010000001">
    <property type="protein sequence ID" value="KAF7845231.1"/>
    <property type="molecule type" value="Genomic_DNA"/>
</dbReference>
<evidence type="ECO:0000313" key="2">
    <source>
        <dbReference type="Proteomes" id="UP000634136"/>
    </source>
</evidence>
<gene>
    <name evidence="1" type="ORF">G2W53_002136</name>
</gene>
<organism evidence="1 2">
    <name type="scientific">Senna tora</name>
    <dbReference type="NCBI Taxonomy" id="362788"/>
    <lineage>
        <taxon>Eukaryota</taxon>
        <taxon>Viridiplantae</taxon>
        <taxon>Streptophyta</taxon>
        <taxon>Embryophyta</taxon>
        <taxon>Tracheophyta</taxon>
        <taxon>Spermatophyta</taxon>
        <taxon>Magnoliopsida</taxon>
        <taxon>eudicotyledons</taxon>
        <taxon>Gunneridae</taxon>
        <taxon>Pentapetalae</taxon>
        <taxon>rosids</taxon>
        <taxon>fabids</taxon>
        <taxon>Fabales</taxon>
        <taxon>Fabaceae</taxon>
        <taxon>Caesalpinioideae</taxon>
        <taxon>Cassia clade</taxon>
        <taxon>Senna</taxon>
    </lineage>
</organism>